<gene>
    <name evidence="1" type="ORF">EMLFYP7_00893</name>
</gene>
<dbReference type="AlphaFoldDB" id="A0A6N3AH95"/>
<name>A0A6N3AH95_9ENTR</name>
<proteinExistence type="predicted"/>
<organism evidence="1">
    <name type="scientific">Phytobacter massiliensis</name>
    <dbReference type="NCBI Taxonomy" id="1485952"/>
    <lineage>
        <taxon>Bacteria</taxon>
        <taxon>Pseudomonadati</taxon>
        <taxon>Pseudomonadota</taxon>
        <taxon>Gammaproteobacteria</taxon>
        <taxon>Enterobacterales</taxon>
        <taxon>Enterobacteriaceae</taxon>
        <taxon>Phytobacter</taxon>
    </lineage>
</organism>
<protein>
    <submittedName>
        <fullName evidence="1">Uncharacterized protein</fullName>
    </submittedName>
</protein>
<evidence type="ECO:0000313" key="1">
    <source>
        <dbReference type="EMBL" id="VYT89657.1"/>
    </source>
</evidence>
<sequence length="208" mass="23617">MTDNTKIIIIADDFFYLKGVASYFKVNSIFEVIEIHVDNDESSFPCEALNFYSPHNSIILLAVEDFTKIKLIPDLNLRAVICSIRCPQESPRPFLFNGVLFLNRDIKARFLLIAIQNFINGHISRDMKFSPSELKLILNYFSANQKSAIQTLLNFSDKKLSYYKRSVYAKVMTNSDSGAYPIFKAIGNVYDAVNACRLASADFIFHAA</sequence>
<reference evidence="1" key="1">
    <citation type="submission" date="2019-11" db="EMBL/GenBank/DDBJ databases">
        <authorList>
            <person name="Feng L."/>
        </authorList>
    </citation>
    <scope>NUCLEOTIDE SEQUENCE</scope>
    <source>
        <strain evidence="1">EMassiliensisLFYP7</strain>
    </source>
</reference>
<accession>A0A6N3AH95</accession>
<dbReference type="RefSeq" id="WP_156564965.1">
    <property type="nucleotide sequence ID" value="NZ_CACRTZ010000004.1"/>
</dbReference>
<dbReference type="EMBL" id="CACRTZ010000004">
    <property type="protein sequence ID" value="VYT89657.1"/>
    <property type="molecule type" value="Genomic_DNA"/>
</dbReference>